<keyword evidence="6" id="KW-0418">Kinase</keyword>
<sequence>MTHCINPDCQNSNNPYHAEFCESCGEQLLLKNRYRAIECLGRGKFGQTFLALDEDKPSKPRCVIKQQFDPASGGGDRANANAKSSFSLLFAQAAEKLDELGRHPQIPQLLACFEQDGDRYLIQEYIGGETLASELAEKGVFDENKIRQLLKDILPVLQFIHDRQLIHRDIKPENLIRRESDGRIVLVDFGSIEVPTGLTALKAGDRPYGSAEYAAPEQTHGKAVYSSDLYSLGATCLHLMTGLSPFDLFEIEAEEWVWPDYLQQGVSHHLGRILDQLVERNPKQRYQTAGEVLQALDRPNLGSFVPPQKTRVATAVGGAAIALVSLFFSHGLPGPVVQPALKMEPRTLEAPELTYKLPTAIPDYSPSFPQDTQPMRTLAISSGPVWSVAVSPDGKTIASGSTDGTIHLWKVGTDNVRVPTRILGGHFDPVWSLAISPDGQFLASGSADKTIKIWDLKTGELLDTLKGHGAGVFSLSFSPEGDFLASGSFDKSVKVWRVRSSAYGHAASRLERTFVGHSQEVQSVTFSPDGQLLASGSSDGTIKLWKWRTGKLMRTLVGHADAVWSVAISPDGQTLASGSWDKTIELWDIDSGLRLNTLKGHNEQVHSVAFSPNGKSLASGDLGGTIKLWSLPGGEEIGTLKGHSDWVEVAFVGRGNTLISGSFDDTIKMWRLSP</sequence>
<keyword evidence="4" id="KW-0547">Nucleotide-binding</keyword>
<dbReference type="Pfam" id="PF00069">
    <property type="entry name" value="Pkinase"/>
    <property type="match status" value="1"/>
</dbReference>
<feature type="repeat" description="WD" evidence="3">
    <location>
        <begin position="378"/>
        <end position="411"/>
    </location>
</feature>
<dbReference type="SMART" id="SM00320">
    <property type="entry name" value="WD40"/>
    <property type="match status" value="7"/>
</dbReference>
<evidence type="ECO:0000256" key="4">
    <source>
        <dbReference type="PROSITE-ProRule" id="PRU10141"/>
    </source>
</evidence>
<dbReference type="PROSITE" id="PS00107">
    <property type="entry name" value="PROTEIN_KINASE_ATP"/>
    <property type="match status" value="1"/>
</dbReference>
<evidence type="ECO:0000256" key="2">
    <source>
        <dbReference type="ARBA" id="ARBA00022737"/>
    </source>
</evidence>
<keyword evidence="2" id="KW-0677">Repeat</keyword>
<dbReference type="CDD" id="cd14014">
    <property type="entry name" value="STKc_PknB_like"/>
    <property type="match status" value="1"/>
</dbReference>
<feature type="repeat" description="WD" evidence="3">
    <location>
        <begin position="556"/>
        <end position="597"/>
    </location>
</feature>
<dbReference type="AlphaFoldDB" id="A0A6H1TSV2"/>
<dbReference type="GO" id="GO:0004672">
    <property type="term" value="F:protein kinase activity"/>
    <property type="evidence" value="ECO:0007669"/>
    <property type="project" value="InterPro"/>
</dbReference>
<dbReference type="InterPro" id="IPR017441">
    <property type="entry name" value="Protein_kinase_ATP_BS"/>
</dbReference>
<dbReference type="Gene3D" id="1.10.510.10">
    <property type="entry name" value="Transferase(Phosphotransferase) domain 1"/>
    <property type="match status" value="1"/>
</dbReference>
<feature type="domain" description="Protein kinase" evidence="5">
    <location>
        <begin position="34"/>
        <end position="301"/>
    </location>
</feature>
<gene>
    <name evidence="6" type="ORF">HCG48_02675</name>
</gene>
<dbReference type="PRINTS" id="PR00320">
    <property type="entry name" value="GPROTEINBRPT"/>
</dbReference>
<dbReference type="Proteomes" id="UP000500857">
    <property type="component" value="Chromosome"/>
</dbReference>
<dbReference type="Pfam" id="PF00400">
    <property type="entry name" value="WD40"/>
    <property type="match status" value="7"/>
</dbReference>
<dbReference type="PROSITE" id="PS50011">
    <property type="entry name" value="PROTEIN_KINASE_DOM"/>
    <property type="match status" value="1"/>
</dbReference>
<dbReference type="PANTHER" id="PTHR22847">
    <property type="entry name" value="WD40 REPEAT PROTEIN"/>
    <property type="match status" value="1"/>
</dbReference>
<feature type="repeat" description="WD" evidence="3">
    <location>
        <begin position="514"/>
        <end position="555"/>
    </location>
</feature>
<dbReference type="PROSITE" id="PS50082">
    <property type="entry name" value="WD_REPEATS_2"/>
    <property type="match status" value="7"/>
</dbReference>
<organism evidence="6 7">
    <name type="scientific">Oxynema aestuarii AP17</name>
    <dbReference type="NCBI Taxonomy" id="2064643"/>
    <lineage>
        <taxon>Bacteria</taxon>
        <taxon>Bacillati</taxon>
        <taxon>Cyanobacteriota</taxon>
        <taxon>Cyanophyceae</taxon>
        <taxon>Oscillatoriophycideae</taxon>
        <taxon>Oscillatoriales</taxon>
        <taxon>Oscillatoriaceae</taxon>
        <taxon>Oxynema</taxon>
        <taxon>Oxynema aestuarii</taxon>
    </lineage>
</organism>
<dbReference type="InterPro" id="IPR001680">
    <property type="entry name" value="WD40_rpt"/>
</dbReference>
<keyword evidence="7" id="KW-1185">Reference proteome</keyword>
<dbReference type="EMBL" id="CP051167">
    <property type="protein sequence ID" value="QIZ69621.1"/>
    <property type="molecule type" value="Genomic_DNA"/>
</dbReference>
<dbReference type="PANTHER" id="PTHR22847:SF637">
    <property type="entry name" value="WD REPEAT DOMAIN 5B"/>
    <property type="match status" value="1"/>
</dbReference>
<dbReference type="InterPro" id="IPR020472">
    <property type="entry name" value="WD40_PAC1"/>
</dbReference>
<evidence type="ECO:0000256" key="1">
    <source>
        <dbReference type="ARBA" id="ARBA00022574"/>
    </source>
</evidence>
<dbReference type="SUPFAM" id="SSF56112">
    <property type="entry name" value="Protein kinase-like (PK-like)"/>
    <property type="match status" value="1"/>
</dbReference>
<keyword evidence="1 3" id="KW-0853">WD repeat</keyword>
<dbReference type="NCBIfam" id="NF045510">
    <property type="entry name" value="4Cys_prefix_kin"/>
    <property type="match status" value="1"/>
</dbReference>
<dbReference type="GO" id="GO:0005524">
    <property type="term" value="F:ATP binding"/>
    <property type="evidence" value="ECO:0007669"/>
    <property type="project" value="UniProtKB-UniRule"/>
</dbReference>
<evidence type="ECO:0000256" key="3">
    <source>
        <dbReference type="PROSITE-ProRule" id="PRU00221"/>
    </source>
</evidence>
<dbReference type="KEGG" id="oxy:HCG48_02675"/>
<proteinExistence type="predicted"/>
<dbReference type="InterPro" id="IPR011009">
    <property type="entry name" value="Kinase-like_dom_sf"/>
</dbReference>
<name>A0A6H1TSV2_9CYAN</name>
<keyword evidence="6" id="KW-0808">Transferase</keyword>
<protein>
    <submittedName>
        <fullName evidence="6">Protein kinase</fullName>
    </submittedName>
</protein>
<dbReference type="SMART" id="SM00220">
    <property type="entry name" value="S_TKc"/>
    <property type="match status" value="1"/>
</dbReference>
<dbReference type="SUPFAM" id="SSF50978">
    <property type="entry name" value="WD40 repeat-like"/>
    <property type="match status" value="1"/>
</dbReference>
<feature type="repeat" description="WD" evidence="3">
    <location>
        <begin position="649"/>
        <end position="674"/>
    </location>
</feature>
<dbReference type="InterPro" id="IPR000719">
    <property type="entry name" value="Prot_kinase_dom"/>
</dbReference>
<dbReference type="InterPro" id="IPR036322">
    <property type="entry name" value="WD40_repeat_dom_sf"/>
</dbReference>
<accession>A0A6H1TSV2</accession>
<evidence type="ECO:0000313" key="6">
    <source>
        <dbReference type="EMBL" id="QIZ69621.1"/>
    </source>
</evidence>
<dbReference type="PROSITE" id="PS50294">
    <property type="entry name" value="WD_REPEATS_REGION"/>
    <property type="match status" value="7"/>
</dbReference>
<evidence type="ECO:0000259" key="5">
    <source>
        <dbReference type="PROSITE" id="PS50011"/>
    </source>
</evidence>
<feature type="repeat" description="WD" evidence="3">
    <location>
        <begin position="423"/>
        <end position="464"/>
    </location>
</feature>
<feature type="repeat" description="WD" evidence="3">
    <location>
        <begin position="465"/>
        <end position="506"/>
    </location>
</feature>
<dbReference type="RefSeq" id="WP_168567778.1">
    <property type="nucleotide sequence ID" value="NZ_CP051167.1"/>
</dbReference>
<keyword evidence="4" id="KW-0067">ATP-binding</keyword>
<reference evidence="6 7" key="1">
    <citation type="submission" date="2020-04" db="EMBL/GenBank/DDBJ databases">
        <authorList>
            <person name="Basu S."/>
            <person name="Maruthanayagam V."/>
            <person name="Chakraborty S."/>
            <person name="Pramanik A."/>
            <person name="Mukherjee J."/>
            <person name="Brink B."/>
        </authorList>
    </citation>
    <scope>NUCLEOTIDE SEQUENCE [LARGE SCALE GENOMIC DNA]</scope>
    <source>
        <strain evidence="6 7">AP17</strain>
    </source>
</reference>
<dbReference type="InterPro" id="IPR015943">
    <property type="entry name" value="WD40/YVTN_repeat-like_dom_sf"/>
</dbReference>
<dbReference type="PROSITE" id="PS00678">
    <property type="entry name" value="WD_REPEATS_1"/>
    <property type="match status" value="2"/>
</dbReference>
<dbReference type="CDD" id="cd00200">
    <property type="entry name" value="WD40"/>
    <property type="match status" value="1"/>
</dbReference>
<dbReference type="Gene3D" id="2.130.10.10">
    <property type="entry name" value="YVTN repeat-like/Quinoprotein amine dehydrogenase"/>
    <property type="match status" value="2"/>
</dbReference>
<feature type="repeat" description="WD" evidence="3">
    <location>
        <begin position="598"/>
        <end position="639"/>
    </location>
</feature>
<evidence type="ECO:0000313" key="7">
    <source>
        <dbReference type="Proteomes" id="UP000500857"/>
    </source>
</evidence>
<dbReference type="InterPro" id="IPR019775">
    <property type="entry name" value="WD40_repeat_CS"/>
</dbReference>
<feature type="binding site" evidence="4">
    <location>
        <position position="65"/>
    </location>
    <ligand>
        <name>ATP</name>
        <dbReference type="ChEBI" id="CHEBI:30616"/>
    </ligand>
</feature>